<sequence>MVQQEGDASEAYDDDGGVRRRWTRGRRGRGASGSTSSEGRADPLSPKGAAPGAKWREGALPVAPTFCGDRWADPRCWEHWKNAVDAWRFRIERYLPLVQAALQLRDAITGKALKEIISEPPMMWADDDGVDPWPRLDAVGSDR</sequence>
<feature type="compositionally biased region" description="Basic residues" evidence="1">
    <location>
        <begin position="19"/>
        <end position="29"/>
    </location>
</feature>
<proteinExistence type="predicted"/>
<gene>
    <name evidence="2" type="ORF">PCOR1329_LOCUS74841</name>
</gene>
<feature type="region of interest" description="Disordered" evidence="1">
    <location>
        <begin position="1"/>
        <end position="58"/>
    </location>
</feature>
<dbReference type="Proteomes" id="UP001189429">
    <property type="component" value="Unassembled WGS sequence"/>
</dbReference>
<evidence type="ECO:0000313" key="2">
    <source>
        <dbReference type="EMBL" id="CAK0896350.1"/>
    </source>
</evidence>
<organism evidence="2 3">
    <name type="scientific">Prorocentrum cordatum</name>
    <dbReference type="NCBI Taxonomy" id="2364126"/>
    <lineage>
        <taxon>Eukaryota</taxon>
        <taxon>Sar</taxon>
        <taxon>Alveolata</taxon>
        <taxon>Dinophyceae</taxon>
        <taxon>Prorocentrales</taxon>
        <taxon>Prorocentraceae</taxon>
        <taxon>Prorocentrum</taxon>
    </lineage>
</organism>
<comment type="caution">
    <text evidence="2">The sequence shown here is derived from an EMBL/GenBank/DDBJ whole genome shotgun (WGS) entry which is preliminary data.</text>
</comment>
<reference evidence="2" key="1">
    <citation type="submission" date="2023-10" db="EMBL/GenBank/DDBJ databases">
        <authorList>
            <person name="Chen Y."/>
            <person name="Shah S."/>
            <person name="Dougan E. K."/>
            <person name="Thang M."/>
            <person name="Chan C."/>
        </authorList>
    </citation>
    <scope>NUCLEOTIDE SEQUENCE [LARGE SCALE GENOMIC DNA]</scope>
</reference>
<name>A0ABN9XE12_9DINO</name>
<evidence type="ECO:0000313" key="3">
    <source>
        <dbReference type="Proteomes" id="UP001189429"/>
    </source>
</evidence>
<protein>
    <submittedName>
        <fullName evidence="2">Uncharacterized protein</fullName>
    </submittedName>
</protein>
<dbReference type="EMBL" id="CAUYUJ010020173">
    <property type="protein sequence ID" value="CAK0896350.1"/>
    <property type="molecule type" value="Genomic_DNA"/>
</dbReference>
<keyword evidence="3" id="KW-1185">Reference proteome</keyword>
<accession>A0ABN9XE12</accession>
<evidence type="ECO:0000256" key="1">
    <source>
        <dbReference type="SAM" id="MobiDB-lite"/>
    </source>
</evidence>